<keyword evidence="3" id="KW-1185">Reference proteome</keyword>
<proteinExistence type="predicted"/>
<evidence type="ECO:0000313" key="2">
    <source>
        <dbReference type="EMBL" id="KAF9442629.1"/>
    </source>
</evidence>
<sequence length="345" mass="36987">MIGGFGTLLDLLPPPSQLGSWCGTSLRIHDMARKAKTKHVNDDSTAPIFRASDATQRFLAAMNQNDRAASKFTMDDYVQIVPIATRSIVMEDLMQMKFQVILDENANIPTAATPEPEADNSQEDEDNVHDINNVLNVVGQWCEKYVPIIEHDDAFKELKRVVSCIANLLGLIPGPHQCPAPSPPPPPCSRPHCDDEDTPMEPPTPTRVYSEAASQTPALSHEASMPPSPPTAAATSPAAAASIPPVGPRGRASYTGAAAKNLNPAAPPFVRGSPRTPAAQPPAQAQQPVSSKRSKRPFFATRGPSRRQFFIEALAIPSDTSLPTLVITANRALARAKSTLKVDSA</sequence>
<feature type="compositionally biased region" description="Low complexity" evidence="1">
    <location>
        <begin position="277"/>
        <end position="288"/>
    </location>
</feature>
<gene>
    <name evidence="2" type="ORF">P691DRAFT_765011</name>
</gene>
<feature type="region of interest" description="Disordered" evidence="1">
    <location>
        <begin position="179"/>
        <end position="302"/>
    </location>
</feature>
<name>A0A9P6BYG3_9AGAR</name>
<evidence type="ECO:0000313" key="3">
    <source>
        <dbReference type="Proteomes" id="UP000807342"/>
    </source>
</evidence>
<dbReference type="EMBL" id="MU151593">
    <property type="protein sequence ID" value="KAF9442629.1"/>
    <property type="molecule type" value="Genomic_DNA"/>
</dbReference>
<reference evidence="2" key="1">
    <citation type="submission" date="2020-11" db="EMBL/GenBank/DDBJ databases">
        <authorList>
            <consortium name="DOE Joint Genome Institute"/>
            <person name="Ahrendt S."/>
            <person name="Riley R."/>
            <person name="Andreopoulos W."/>
            <person name="Labutti K."/>
            <person name="Pangilinan J."/>
            <person name="Ruiz-Duenas F.J."/>
            <person name="Barrasa J.M."/>
            <person name="Sanchez-Garcia M."/>
            <person name="Camarero S."/>
            <person name="Miyauchi S."/>
            <person name="Serrano A."/>
            <person name="Linde D."/>
            <person name="Babiker R."/>
            <person name="Drula E."/>
            <person name="Ayuso-Fernandez I."/>
            <person name="Pacheco R."/>
            <person name="Padilla G."/>
            <person name="Ferreira P."/>
            <person name="Barriuso J."/>
            <person name="Kellner H."/>
            <person name="Castanera R."/>
            <person name="Alfaro M."/>
            <person name="Ramirez L."/>
            <person name="Pisabarro A.G."/>
            <person name="Kuo A."/>
            <person name="Tritt A."/>
            <person name="Lipzen A."/>
            <person name="He G."/>
            <person name="Yan M."/>
            <person name="Ng V."/>
            <person name="Cullen D."/>
            <person name="Martin F."/>
            <person name="Rosso M.-N."/>
            <person name="Henrissat B."/>
            <person name="Hibbett D."/>
            <person name="Martinez A.T."/>
            <person name="Grigoriev I.V."/>
        </authorList>
    </citation>
    <scope>NUCLEOTIDE SEQUENCE</scope>
    <source>
        <strain evidence="2">MF-IS2</strain>
    </source>
</reference>
<protein>
    <submittedName>
        <fullName evidence="2">Uncharacterized protein</fullName>
    </submittedName>
</protein>
<organism evidence="2 3">
    <name type="scientific">Macrolepiota fuliginosa MF-IS2</name>
    <dbReference type="NCBI Taxonomy" id="1400762"/>
    <lineage>
        <taxon>Eukaryota</taxon>
        <taxon>Fungi</taxon>
        <taxon>Dikarya</taxon>
        <taxon>Basidiomycota</taxon>
        <taxon>Agaricomycotina</taxon>
        <taxon>Agaricomycetes</taxon>
        <taxon>Agaricomycetidae</taxon>
        <taxon>Agaricales</taxon>
        <taxon>Agaricineae</taxon>
        <taxon>Agaricaceae</taxon>
        <taxon>Macrolepiota</taxon>
    </lineage>
</organism>
<dbReference type="AlphaFoldDB" id="A0A9P6BYG3"/>
<dbReference type="Proteomes" id="UP000807342">
    <property type="component" value="Unassembled WGS sequence"/>
</dbReference>
<feature type="compositionally biased region" description="Pro residues" evidence="1">
    <location>
        <begin position="179"/>
        <end position="189"/>
    </location>
</feature>
<feature type="compositionally biased region" description="Low complexity" evidence="1">
    <location>
        <begin position="231"/>
        <end position="244"/>
    </location>
</feature>
<evidence type="ECO:0000256" key="1">
    <source>
        <dbReference type="SAM" id="MobiDB-lite"/>
    </source>
</evidence>
<accession>A0A9P6BYG3</accession>
<comment type="caution">
    <text evidence="2">The sequence shown here is derived from an EMBL/GenBank/DDBJ whole genome shotgun (WGS) entry which is preliminary data.</text>
</comment>